<keyword evidence="2" id="KW-1003">Cell membrane</keyword>
<evidence type="ECO:0000256" key="3">
    <source>
        <dbReference type="ARBA" id="ARBA00022519"/>
    </source>
</evidence>
<dbReference type="OrthoDB" id="9783091at2"/>
<evidence type="ECO:0000313" key="11">
    <source>
        <dbReference type="EMBL" id="KIE05130.1"/>
    </source>
</evidence>
<evidence type="ECO:0000256" key="6">
    <source>
        <dbReference type="ARBA" id="ARBA00022989"/>
    </source>
</evidence>
<evidence type="ECO:0000259" key="10">
    <source>
        <dbReference type="PROSITE" id="PS51779"/>
    </source>
</evidence>
<reference evidence="11 12" key="1">
    <citation type="submission" date="2014-11" db="EMBL/GenBank/DDBJ databases">
        <title>A Rickettsiales Symbiont of Amoebae With Ancient Features.</title>
        <authorList>
            <person name="Schulz F."/>
            <person name="Martijn J."/>
            <person name="Wascher F."/>
            <person name="Kostanjsek R."/>
            <person name="Ettema T.J."/>
            <person name="Horn M."/>
        </authorList>
    </citation>
    <scope>NUCLEOTIDE SEQUENCE [LARGE SCALE GENOMIC DNA]</scope>
    <source>
        <strain evidence="11 12">UWC36</strain>
    </source>
</reference>
<accession>A0A0C1QYR5</accession>
<keyword evidence="5 9" id="KW-0812">Transmembrane</keyword>
<dbReference type="Proteomes" id="UP000031258">
    <property type="component" value="Unassembled WGS sequence"/>
</dbReference>
<name>A0A0C1QYR5_9RICK</name>
<evidence type="ECO:0000256" key="1">
    <source>
        <dbReference type="ARBA" id="ARBA00004370"/>
    </source>
</evidence>
<comment type="caution">
    <text evidence="11">The sequence shown here is derived from an EMBL/GenBank/DDBJ whole genome shotgun (WGS) entry which is preliminary data.</text>
</comment>
<evidence type="ECO:0000256" key="2">
    <source>
        <dbReference type="ARBA" id="ARBA00022475"/>
    </source>
</evidence>
<dbReference type="STRING" id="86105.NF27_EY02260"/>
<dbReference type="GO" id="GO:0090529">
    <property type="term" value="P:cell septum assembly"/>
    <property type="evidence" value="ECO:0007669"/>
    <property type="project" value="InterPro"/>
</dbReference>
<dbReference type="PANTHER" id="PTHR35851">
    <property type="entry name" value="CELL DIVISION PROTEIN FTSQ"/>
    <property type="match status" value="1"/>
</dbReference>
<keyword evidence="7 9" id="KW-0472">Membrane</keyword>
<keyword evidence="3" id="KW-0997">Cell inner membrane</keyword>
<dbReference type="Pfam" id="PF08478">
    <property type="entry name" value="POTRA_1"/>
    <property type="match status" value="1"/>
</dbReference>
<keyword evidence="4" id="KW-0132">Cell division</keyword>
<proteinExistence type="predicted"/>
<keyword evidence="8" id="KW-0131">Cell cycle</keyword>
<dbReference type="PROSITE" id="PS51779">
    <property type="entry name" value="POTRA"/>
    <property type="match status" value="1"/>
</dbReference>
<evidence type="ECO:0000256" key="8">
    <source>
        <dbReference type="ARBA" id="ARBA00023306"/>
    </source>
</evidence>
<gene>
    <name evidence="11" type="ORF">NF27_EY02260</name>
</gene>
<evidence type="ECO:0000313" key="12">
    <source>
        <dbReference type="Proteomes" id="UP000031258"/>
    </source>
</evidence>
<dbReference type="Gene3D" id="3.10.20.310">
    <property type="entry name" value="membrane protein fhac"/>
    <property type="match status" value="1"/>
</dbReference>
<dbReference type="Pfam" id="PF03799">
    <property type="entry name" value="FtsQ_DivIB_C"/>
    <property type="match status" value="1"/>
</dbReference>
<sequence length="261" mass="30306">MKQQTYKIKSRQTLLKAKAQRLRTFKLKIFTLVFLSIVSYYIFPHGAFENISSLPNKFLKQKAFTLDEVEILGVNKLSYNQVLKTAELDEVKNIFDIDLISLREKLKTNPWIEGASLSRIFPSKIKISIKERVPSAIWWHKGKFYLVDHSGFVIEKVSENSLKTGYLLIVGEDANKDYHAIQDMLFHNKLSNQVLSIIKIGNRRWDLYLQGDLQVKLPEVNVEKSLEILANIVKYKNNDLSVIDLRLIPDKIYIEYKSKDG</sequence>
<dbReference type="PANTHER" id="PTHR35851:SF1">
    <property type="entry name" value="CELL DIVISION PROTEIN FTSQ"/>
    <property type="match status" value="1"/>
</dbReference>
<evidence type="ECO:0000256" key="5">
    <source>
        <dbReference type="ARBA" id="ARBA00022692"/>
    </source>
</evidence>
<keyword evidence="6 9" id="KW-1133">Transmembrane helix</keyword>
<dbReference type="InterPro" id="IPR005548">
    <property type="entry name" value="Cell_div_FtsQ/DivIB_C"/>
</dbReference>
<dbReference type="InterPro" id="IPR013685">
    <property type="entry name" value="POTRA_FtsQ_type"/>
</dbReference>
<dbReference type="AlphaFoldDB" id="A0A0C1QYR5"/>
<evidence type="ECO:0000256" key="4">
    <source>
        <dbReference type="ARBA" id="ARBA00022618"/>
    </source>
</evidence>
<evidence type="ECO:0000256" key="9">
    <source>
        <dbReference type="SAM" id="Phobius"/>
    </source>
</evidence>
<feature type="domain" description="POTRA" evidence="10">
    <location>
        <begin position="64"/>
        <end position="132"/>
    </location>
</feature>
<keyword evidence="12" id="KW-1185">Reference proteome</keyword>
<comment type="subcellular location">
    <subcellularLocation>
        <location evidence="1">Membrane</location>
    </subcellularLocation>
</comment>
<dbReference type="InterPro" id="IPR034746">
    <property type="entry name" value="POTRA"/>
</dbReference>
<organism evidence="11 12">
    <name type="scientific">Candidatus Jidaibacter acanthamoebae</name>
    <dbReference type="NCBI Taxonomy" id="86105"/>
    <lineage>
        <taxon>Bacteria</taxon>
        <taxon>Pseudomonadati</taxon>
        <taxon>Pseudomonadota</taxon>
        <taxon>Alphaproteobacteria</taxon>
        <taxon>Rickettsiales</taxon>
        <taxon>Candidatus Midichloriaceae</taxon>
        <taxon>Candidatus Jidaibacter</taxon>
    </lineage>
</organism>
<protein>
    <recommendedName>
        <fullName evidence="10">POTRA domain-containing protein</fullName>
    </recommendedName>
</protein>
<dbReference type="RefSeq" id="WP_039457282.1">
    <property type="nucleotide sequence ID" value="NZ_JSWE01000124.1"/>
</dbReference>
<feature type="transmembrane region" description="Helical" evidence="9">
    <location>
        <begin position="25"/>
        <end position="43"/>
    </location>
</feature>
<dbReference type="InterPro" id="IPR026579">
    <property type="entry name" value="FtsQ"/>
</dbReference>
<dbReference type="GO" id="GO:0016020">
    <property type="term" value="C:membrane"/>
    <property type="evidence" value="ECO:0007669"/>
    <property type="project" value="UniProtKB-SubCell"/>
</dbReference>
<evidence type="ECO:0000256" key="7">
    <source>
        <dbReference type="ARBA" id="ARBA00023136"/>
    </source>
</evidence>
<dbReference type="EMBL" id="JSWE01000124">
    <property type="protein sequence ID" value="KIE05130.1"/>
    <property type="molecule type" value="Genomic_DNA"/>
</dbReference>